<evidence type="ECO:0000256" key="2">
    <source>
        <dbReference type="SAM" id="MobiDB-lite"/>
    </source>
</evidence>
<reference evidence="3" key="1">
    <citation type="submission" date="2019-05" db="EMBL/GenBank/DDBJ databases">
        <title>The de novo reference genome and transcriptome assemblies of the wild tomato species Solanum chilense.</title>
        <authorList>
            <person name="Stam R."/>
            <person name="Nosenko T."/>
            <person name="Hoerger A.C."/>
            <person name="Stephan W."/>
            <person name="Seidel M.A."/>
            <person name="Kuhn J.M.M."/>
            <person name="Haberer G."/>
            <person name="Tellier A."/>
        </authorList>
    </citation>
    <scope>NUCLEOTIDE SEQUENCE</scope>
    <source>
        <tissue evidence="3">Mature leaves</tissue>
    </source>
</reference>
<dbReference type="AlphaFoldDB" id="A0A6N2C9B1"/>
<comment type="caution">
    <text evidence="3">The sequence shown here is derived from an EMBL/GenBank/DDBJ whole genome shotgun (WGS) entry which is preliminary data.</text>
</comment>
<evidence type="ECO:0000313" key="3">
    <source>
        <dbReference type="EMBL" id="TMX01452.1"/>
    </source>
</evidence>
<name>A0A6N2C9B1_SOLCI</name>
<proteinExistence type="predicted"/>
<sequence length="161" mass="18296">MDKGKNIQTKLTEEELQRKIKRVTREIQKVKEEGLRVDMTTAIYKVAAVTLDEDLASQIKRKNEVKMETESFRKRLNMFHLKVHEGKAREAKIDVETAVLLAKSASLDKELTTCSNLKGGKYLACEQGADNNGPDNELTDEDDEEEIVYKPPFPDRLKGGE</sequence>
<feature type="coiled-coil region" evidence="1">
    <location>
        <begin position="6"/>
        <end position="33"/>
    </location>
</feature>
<dbReference type="EMBL" id="RXGB01000853">
    <property type="protein sequence ID" value="TMX01452.1"/>
    <property type="molecule type" value="Genomic_DNA"/>
</dbReference>
<organism evidence="3">
    <name type="scientific">Solanum chilense</name>
    <name type="common">Tomato</name>
    <name type="synonym">Lycopersicon chilense</name>
    <dbReference type="NCBI Taxonomy" id="4083"/>
    <lineage>
        <taxon>Eukaryota</taxon>
        <taxon>Viridiplantae</taxon>
        <taxon>Streptophyta</taxon>
        <taxon>Embryophyta</taxon>
        <taxon>Tracheophyta</taxon>
        <taxon>Spermatophyta</taxon>
        <taxon>Magnoliopsida</taxon>
        <taxon>eudicotyledons</taxon>
        <taxon>Gunneridae</taxon>
        <taxon>Pentapetalae</taxon>
        <taxon>asterids</taxon>
        <taxon>lamiids</taxon>
        <taxon>Solanales</taxon>
        <taxon>Solanaceae</taxon>
        <taxon>Solanoideae</taxon>
        <taxon>Solaneae</taxon>
        <taxon>Solanum</taxon>
        <taxon>Solanum subgen. Lycopersicon</taxon>
    </lineage>
</organism>
<accession>A0A6N2C9B1</accession>
<gene>
    <name evidence="3" type="ORF">EJD97_024472</name>
</gene>
<feature type="compositionally biased region" description="Acidic residues" evidence="2">
    <location>
        <begin position="137"/>
        <end position="146"/>
    </location>
</feature>
<feature type="region of interest" description="Disordered" evidence="2">
    <location>
        <begin position="127"/>
        <end position="161"/>
    </location>
</feature>
<protein>
    <submittedName>
        <fullName evidence="3">Uncharacterized protein</fullName>
    </submittedName>
</protein>
<evidence type="ECO:0000256" key="1">
    <source>
        <dbReference type="SAM" id="Coils"/>
    </source>
</evidence>
<keyword evidence="1" id="KW-0175">Coiled coil</keyword>